<protein>
    <submittedName>
        <fullName evidence="1">Uncharacterized protein</fullName>
    </submittedName>
</protein>
<name>A0A4S2DSI9_9CLOT</name>
<reference evidence="1 2" key="1">
    <citation type="submission" date="2019-04" db="EMBL/GenBank/DDBJ databases">
        <title>Microbes associate with the intestines of laboratory mice.</title>
        <authorList>
            <person name="Navarre W."/>
            <person name="Wong E."/>
            <person name="Huang K."/>
            <person name="Tropini C."/>
            <person name="Ng K."/>
            <person name="Yu B."/>
        </authorList>
    </citation>
    <scope>NUCLEOTIDE SEQUENCE [LARGE SCALE GENOMIC DNA]</scope>
    <source>
        <strain evidence="1 2">NM50_B9-20</strain>
    </source>
</reference>
<dbReference type="AlphaFoldDB" id="A0A4S2DSI9"/>
<evidence type="ECO:0000313" key="2">
    <source>
        <dbReference type="Proteomes" id="UP000306888"/>
    </source>
</evidence>
<dbReference type="OrthoDB" id="1952652at2"/>
<dbReference type="EMBL" id="SRYR01000001">
    <property type="protein sequence ID" value="TGY44213.1"/>
    <property type="molecule type" value="Genomic_DNA"/>
</dbReference>
<accession>A0A4S2DSI9</accession>
<sequence>MKIRALSKNEFKSSGFIYFSNILDGFDKYEYIQLSPMTSIYEEVEKSYIKFIEKLFNINNKKLVIDFYKNRLDNNSIKYIEDRLKDEEKLLLHRLMSCGDNEDIFFEITDISYIPLLTKLNLKELFFVTFYFDKANFTLWGNYNYKFPLFSGKKENLEEIKKIAKQCSLL</sequence>
<organism evidence="1 2">
    <name type="scientific">Clostridium sartagoforme</name>
    <dbReference type="NCBI Taxonomy" id="84031"/>
    <lineage>
        <taxon>Bacteria</taxon>
        <taxon>Bacillati</taxon>
        <taxon>Bacillota</taxon>
        <taxon>Clostridia</taxon>
        <taxon>Eubacteriales</taxon>
        <taxon>Clostridiaceae</taxon>
        <taxon>Clostridium</taxon>
    </lineage>
</organism>
<dbReference type="RefSeq" id="WP_136005259.1">
    <property type="nucleotide sequence ID" value="NZ_SRYR01000001.1"/>
</dbReference>
<dbReference type="Proteomes" id="UP000306888">
    <property type="component" value="Unassembled WGS sequence"/>
</dbReference>
<evidence type="ECO:0000313" key="1">
    <source>
        <dbReference type="EMBL" id="TGY44213.1"/>
    </source>
</evidence>
<comment type="caution">
    <text evidence="1">The sequence shown here is derived from an EMBL/GenBank/DDBJ whole genome shotgun (WGS) entry which is preliminary data.</text>
</comment>
<keyword evidence="2" id="KW-1185">Reference proteome</keyword>
<proteinExistence type="predicted"/>
<gene>
    <name evidence="1" type="ORF">E5347_05180</name>
</gene>